<gene>
    <name evidence="2" type="ORF">RR48_00262</name>
</gene>
<organism evidence="2 3">
    <name type="scientific">Papilio machaon</name>
    <name type="common">Old World swallowtail butterfly</name>
    <dbReference type="NCBI Taxonomy" id="76193"/>
    <lineage>
        <taxon>Eukaryota</taxon>
        <taxon>Metazoa</taxon>
        <taxon>Ecdysozoa</taxon>
        <taxon>Arthropoda</taxon>
        <taxon>Hexapoda</taxon>
        <taxon>Insecta</taxon>
        <taxon>Pterygota</taxon>
        <taxon>Neoptera</taxon>
        <taxon>Endopterygota</taxon>
        <taxon>Lepidoptera</taxon>
        <taxon>Glossata</taxon>
        <taxon>Ditrysia</taxon>
        <taxon>Papilionoidea</taxon>
        <taxon>Papilionidae</taxon>
        <taxon>Papilioninae</taxon>
        <taxon>Papilio</taxon>
    </lineage>
</organism>
<reference evidence="2 3" key="1">
    <citation type="journal article" date="2015" name="Nat. Commun.">
        <title>Outbred genome sequencing and CRISPR/Cas9 gene editing in butterflies.</title>
        <authorList>
            <person name="Li X."/>
            <person name="Fan D."/>
            <person name="Zhang W."/>
            <person name="Liu G."/>
            <person name="Zhang L."/>
            <person name="Zhao L."/>
            <person name="Fang X."/>
            <person name="Chen L."/>
            <person name="Dong Y."/>
            <person name="Chen Y."/>
            <person name="Ding Y."/>
            <person name="Zhao R."/>
            <person name="Feng M."/>
            <person name="Zhu Y."/>
            <person name="Feng Y."/>
            <person name="Jiang X."/>
            <person name="Zhu D."/>
            <person name="Xiang H."/>
            <person name="Feng X."/>
            <person name="Li S."/>
            <person name="Wang J."/>
            <person name="Zhang G."/>
            <person name="Kronforst M.R."/>
            <person name="Wang W."/>
        </authorList>
    </citation>
    <scope>NUCLEOTIDE SEQUENCE [LARGE SCALE GENOMIC DNA]</scope>
    <source>
        <strain evidence="2">Ya'a_city_454_Pm</strain>
        <tissue evidence="2">Whole body</tissue>
    </source>
</reference>
<name>A0A0N1IL50_PAPMA</name>
<proteinExistence type="predicted"/>
<dbReference type="InParanoid" id="A0A0N1IL50"/>
<keyword evidence="3" id="KW-1185">Reference proteome</keyword>
<dbReference type="AlphaFoldDB" id="A0A0N1IL50"/>
<feature type="non-terminal residue" evidence="2">
    <location>
        <position position="1"/>
    </location>
</feature>
<protein>
    <submittedName>
        <fullName evidence="2">Uncharacterized protein</fullName>
    </submittedName>
</protein>
<accession>A0A0N1IL50</accession>
<evidence type="ECO:0000256" key="1">
    <source>
        <dbReference type="SAM" id="MobiDB-lite"/>
    </source>
</evidence>
<evidence type="ECO:0000313" key="2">
    <source>
        <dbReference type="EMBL" id="KPJ21659.1"/>
    </source>
</evidence>
<feature type="compositionally biased region" description="Polar residues" evidence="1">
    <location>
        <begin position="77"/>
        <end position="90"/>
    </location>
</feature>
<dbReference type="EMBL" id="LADJ01064608">
    <property type="protein sequence ID" value="KPJ21659.1"/>
    <property type="molecule type" value="Genomic_DNA"/>
</dbReference>
<comment type="caution">
    <text evidence="2">The sequence shown here is derived from an EMBL/GenBank/DDBJ whole genome shotgun (WGS) entry which is preliminary data.</text>
</comment>
<dbReference type="STRING" id="76193.A0A0N1IL50"/>
<evidence type="ECO:0000313" key="3">
    <source>
        <dbReference type="Proteomes" id="UP000053240"/>
    </source>
</evidence>
<dbReference type="Proteomes" id="UP000053240">
    <property type="component" value="Unassembled WGS sequence"/>
</dbReference>
<sequence length="170" mass="19813">ESWHDPKASESSSVINILDIGRQNFANGGVVSRYLCDLAQCVNLVKYDYKDVVPSVVKDERFQRAIDDTTQEEMRKSNGTKPDGVSQSSHRYTETRRKVEARAMKVLMDISSAMSNNVLRLVYKDMSSLFFSLTKQRQRYILVQEFDYSFGYKFSCTHIMKRDKRNNYTY</sequence>
<feature type="region of interest" description="Disordered" evidence="1">
    <location>
        <begin position="68"/>
        <end position="94"/>
    </location>
</feature>